<name>A0A8S3S486_MYTED</name>
<dbReference type="EMBL" id="CAJPWZ010001397">
    <property type="protein sequence ID" value="CAG2214033.1"/>
    <property type="molecule type" value="Genomic_DNA"/>
</dbReference>
<dbReference type="PROSITE" id="PS50203">
    <property type="entry name" value="CALPAIN_CAT"/>
    <property type="match status" value="1"/>
</dbReference>
<evidence type="ECO:0000256" key="2">
    <source>
        <dbReference type="SAM" id="MobiDB-lite"/>
    </source>
</evidence>
<comment type="caution">
    <text evidence="5">The sequence shown here is derived from an EMBL/GenBank/DDBJ whole genome shotgun (WGS) entry which is preliminary data.</text>
</comment>
<feature type="region of interest" description="Disordered" evidence="2">
    <location>
        <begin position="771"/>
        <end position="820"/>
    </location>
</feature>
<dbReference type="Pfam" id="PF22070">
    <property type="entry name" value="Androglobin_V"/>
    <property type="match status" value="1"/>
</dbReference>
<gene>
    <name evidence="5" type="ORF">MEDL_27869</name>
</gene>
<feature type="domain" description="Globin" evidence="4">
    <location>
        <begin position="954"/>
        <end position="1187"/>
    </location>
</feature>
<dbReference type="GO" id="GO:0020037">
    <property type="term" value="F:heme binding"/>
    <property type="evidence" value="ECO:0007669"/>
    <property type="project" value="InterPro"/>
</dbReference>
<feature type="compositionally biased region" description="Basic and acidic residues" evidence="2">
    <location>
        <begin position="1564"/>
        <end position="1582"/>
    </location>
</feature>
<dbReference type="InterPro" id="IPR054094">
    <property type="entry name" value="Androglobin_IV"/>
</dbReference>
<feature type="compositionally biased region" description="Basic and acidic residues" evidence="2">
    <location>
        <begin position="715"/>
        <end position="733"/>
    </location>
</feature>
<dbReference type="SUPFAM" id="SSF54001">
    <property type="entry name" value="Cysteine proteinases"/>
    <property type="match status" value="1"/>
</dbReference>
<feature type="compositionally biased region" description="Basic and acidic residues" evidence="2">
    <location>
        <begin position="661"/>
        <end position="684"/>
    </location>
</feature>
<dbReference type="PANTHER" id="PTHR46298">
    <property type="entry name" value="ANDROGLOBIN"/>
    <property type="match status" value="1"/>
</dbReference>
<feature type="region of interest" description="Disordered" evidence="2">
    <location>
        <begin position="369"/>
        <end position="448"/>
    </location>
</feature>
<feature type="compositionally biased region" description="Basic and acidic residues" evidence="2">
    <location>
        <begin position="1773"/>
        <end position="1788"/>
    </location>
</feature>
<dbReference type="Gene3D" id="1.10.490.10">
    <property type="entry name" value="Globins"/>
    <property type="match status" value="1"/>
</dbReference>
<dbReference type="Pfam" id="PF00648">
    <property type="entry name" value="Peptidase_C2"/>
    <property type="match status" value="1"/>
</dbReference>
<feature type="region of interest" description="Disordered" evidence="2">
    <location>
        <begin position="1496"/>
        <end position="1582"/>
    </location>
</feature>
<comment type="caution">
    <text evidence="1">Lacks conserved residue(s) required for the propagation of feature annotation.</text>
</comment>
<feature type="compositionally biased region" description="Basic and acidic residues" evidence="2">
    <location>
        <begin position="1682"/>
        <end position="1705"/>
    </location>
</feature>
<feature type="compositionally biased region" description="Low complexity" evidence="2">
    <location>
        <begin position="1073"/>
        <end position="1086"/>
    </location>
</feature>
<organism evidence="5 6">
    <name type="scientific">Mytilus edulis</name>
    <name type="common">Blue mussel</name>
    <dbReference type="NCBI Taxonomy" id="6550"/>
    <lineage>
        <taxon>Eukaryota</taxon>
        <taxon>Metazoa</taxon>
        <taxon>Spiralia</taxon>
        <taxon>Lophotrochozoa</taxon>
        <taxon>Mollusca</taxon>
        <taxon>Bivalvia</taxon>
        <taxon>Autobranchia</taxon>
        <taxon>Pteriomorphia</taxon>
        <taxon>Mytilida</taxon>
        <taxon>Mytiloidea</taxon>
        <taxon>Mytilidae</taxon>
        <taxon>Mytilinae</taxon>
        <taxon>Mytilus</taxon>
    </lineage>
</organism>
<feature type="compositionally biased region" description="Basic and acidic residues" evidence="2">
    <location>
        <begin position="1406"/>
        <end position="1423"/>
    </location>
</feature>
<evidence type="ECO:0000259" key="3">
    <source>
        <dbReference type="PROSITE" id="PS50203"/>
    </source>
</evidence>
<dbReference type="GO" id="GO:0004198">
    <property type="term" value="F:calcium-dependent cysteine-type endopeptidase activity"/>
    <property type="evidence" value="ECO:0007669"/>
    <property type="project" value="InterPro"/>
</dbReference>
<feature type="region of interest" description="Disordered" evidence="2">
    <location>
        <begin position="1"/>
        <end position="79"/>
    </location>
</feature>
<feature type="compositionally biased region" description="Basic and acidic residues" evidence="2">
    <location>
        <begin position="1530"/>
        <end position="1544"/>
    </location>
</feature>
<dbReference type="InterPro" id="IPR012292">
    <property type="entry name" value="Globin/Proto"/>
</dbReference>
<dbReference type="CDD" id="cd22307">
    <property type="entry name" value="Adgb_C_mid-like"/>
    <property type="match status" value="1"/>
</dbReference>
<dbReference type="GO" id="GO:0006508">
    <property type="term" value="P:proteolysis"/>
    <property type="evidence" value="ECO:0007669"/>
    <property type="project" value="InterPro"/>
</dbReference>
<evidence type="ECO:0000259" key="4">
    <source>
        <dbReference type="PROSITE" id="PS52042"/>
    </source>
</evidence>
<dbReference type="PANTHER" id="PTHR46298:SF1">
    <property type="entry name" value="ANDROGLOBIN"/>
    <property type="match status" value="1"/>
</dbReference>
<dbReference type="InterPro" id="IPR009050">
    <property type="entry name" value="Globin-like_sf"/>
</dbReference>
<accession>A0A8S3S486</accession>
<evidence type="ECO:0000256" key="1">
    <source>
        <dbReference type="PROSITE-ProRule" id="PRU00239"/>
    </source>
</evidence>
<evidence type="ECO:0000313" key="5">
    <source>
        <dbReference type="EMBL" id="CAG2214033.1"/>
    </source>
</evidence>
<protein>
    <submittedName>
        <fullName evidence="5">Androglobin</fullName>
    </submittedName>
</protein>
<feature type="region of interest" description="Disordered" evidence="2">
    <location>
        <begin position="848"/>
        <end position="877"/>
    </location>
</feature>
<feature type="compositionally biased region" description="Basic and acidic residues" evidence="2">
    <location>
        <begin position="1496"/>
        <end position="1513"/>
    </location>
</feature>
<feature type="compositionally biased region" description="Polar residues" evidence="2">
    <location>
        <begin position="790"/>
        <end position="815"/>
    </location>
</feature>
<dbReference type="InterPro" id="IPR053033">
    <property type="entry name" value="Androglobin-like"/>
</dbReference>
<feature type="region of interest" description="Disordered" evidence="2">
    <location>
        <begin position="1773"/>
        <end position="1808"/>
    </location>
</feature>
<feature type="compositionally biased region" description="Polar residues" evidence="2">
    <location>
        <begin position="10"/>
        <end position="19"/>
    </location>
</feature>
<feature type="compositionally biased region" description="Basic and acidic residues" evidence="2">
    <location>
        <begin position="598"/>
        <end position="611"/>
    </location>
</feature>
<feature type="compositionally biased region" description="Basic and acidic residues" evidence="2">
    <location>
        <begin position="52"/>
        <end position="67"/>
    </location>
</feature>
<dbReference type="InterPro" id="IPR057249">
    <property type="entry name" value="Globin_CP_ADGB"/>
</dbReference>
<keyword evidence="6" id="KW-1185">Reference proteome</keyword>
<feature type="compositionally biased region" description="Basic and acidic residues" evidence="2">
    <location>
        <begin position="1435"/>
        <end position="1448"/>
    </location>
</feature>
<sequence length="1808" mass="202103">MASKGAKKGASTNRVSSATPREAASIAASAGGTNSTRPQVKIWPEWTESELAAEKWDGKGGKTEKGKSPVASQLFDDPEGKIDMPSSLKVAKWVRAVDFMAEKVDSTPVVVDPDGMASFDLIKANEHIHESELMRYIISQVSALWEMSLTQNPPTESVDPAIPMEALAHTWRPWEHIYTSKPQKGPHVPQYSAYGKYVVKLYWMGCWRKLTVDDSLPLDENDRLLLPATTMSHELWPMLLTKALIKIASLDYAGGSSSSEFGDCSIVQCLTGWIPESIPLQSFVSSSNNDPFVPASQVLDKYFQLSSQAKDGETPRRVKSASDASQVVRFLLAQKRYGHVKEVWELLKVSLPEWKLPLQEWEKELLEQQELEKKGDEASSPELAKEDKSEKDASSKAEKDPKAKDGKDKGKDPKEKEKGKDKDKKDKDKDKDKKGDKEKTGLEDNIVPEKPEVVVFATYWSPSKYPVKVSVMGEMANASEKLRQNGLSHLYPHPVCITQTRSCPLEPPPPPEKIPAWKLIRPKKKKTTPSDEPVAEPEPPKPIECLEITSPFVNYKVSPVPIPTETHRPKSSLERGGTRSRPGTANPIEETDENAPEQEVKKVEEVVKPPEEPVPVEEPVEPVEKPSTPGKEKRKSSGTKRDKDIASREASPGPKKGSAGKPERTKSARSESRSSKTDEKEKPKAPPSESGGLAPPPPADSNATTPDPNAEEGAGEEKPEEEKTPDNDASKPKKVWLDFEQFCKCFKTYNIYHKPNTYKYNHKHGDLKNVTPSVAPIGKGDKKGAPTAAGVNTSSSKTSQTPTHSAPSPTNLHSSSGDDRSPNYLFVDNLKPTDIVILFSAISRLHEPPPLAVDEPKKPHTAGKRGDKPDLEKDTTNMTDLTIDGSVVGRTPAPPPPVTPGTLVAEPYSWKSLVTGQPILRLRTTGNRAAVLSLPPGRHVLRFMMSSPLGHTVHLCSTIPFVFGDEESVMKELRKESCRFVDNATQVINCIGKCINSFSDPEGFKQNWEELVTCHCPYRYDKTMSKQHHFQIFNQALYHTLKDGLSEMLSHDLAFAWRTFTFDAVTKNILGLPTSSRPGTGGSTRSATKPVKGEKDKDKKGDADKKREADKAENQWANREMTPDEQIALVKIQRNWRGSWVRKMTQARTPGTEVNKKVSETLQKSWAVLEQNAEQYGLSLFRFFWNYNPFHKDEWNKISYDDYSGQYPDHPPNSWFVVFRDIFHVTEEMLAVPKMYVGINTCMLQVINNDTGEEIPRVFQKVAPHVYKKNKKGYTFVATARTTDQGIPSGRWRMRMIGSLSPLPKPDPSNPSKSELNSNFRCIEEKDYYIPNPKNVILRYTVKVLEDHVGSIQLNTSKTDVYIKLTVLDKNVEVASTTGKGHAVLPAFIFYRDYDPNDPRPSSRASNKDSKEKGGKGGSKENVGKGGKRTSSAKSIERTASRSSHHSDAALSDGEGDQEVKSHKYVIQATVEKDSWPLGESSWAFVQMLKEMEKNDLKIANKERPASPPKQEKVPASASTNKSGAKGGKGGKDKGKDKDKDGKGSRPPSQAFDQSKPHWTLRVVSDDKESENIEVKKDTERADEIRAMKKAWETAQPGRAAKALQSRLKYLSTHTIKLHPDKEEEEGGEEKKSEEEGDVMPPPTPMSLHEAGDENLTLEPPRPPTPKEMLAPLDVSPFIRKGSREPRYLDDEEIRRRDEEQKQEVDEYNQFRNQVKTWRDTDKQNRNQIKIRQLEECEELQVILDKAREEINKPREAFRQTYLEAERKRLEDLAEKEAASKAESETKSPKRGKSAKGNKSPGWGKKKK</sequence>
<feature type="region of interest" description="Disordered" evidence="2">
    <location>
        <begin position="1071"/>
        <end position="1119"/>
    </location>
</feature>
<dbReference type="InterPro" id="IPR054093">
    <property type="entry name" value="Androglobin_II"/>
</dbReference>
<dbReference type="PROSITE" id="PS52042">
    <property type="entry name" value="GLOBIN_CP_ADGB"/>
    <property type="match status" value="1"/>
</dbReference>
<dbReference type="GO" id="GO:0019825">
    <property type="term" value="F:oxygen binding"/>
    <property type="evidence" value="ECO:0007669"/>
    <property type="project" value="InterPro"/>
</dbReference>
<dbReference type="Pfam" id="PF22069">
    <property type="entry name" value="Androglobin_IV"/>
    <property type="match status" value="1"/>
</dbReference>
<feature type="compositionally biased region" description="Basic and acidic residues" evidence="2">
    <location>
        <begin position="1091"/>
        <end position="1113"/>
    </location>
</feature>
<feature type="region of interest" description="Disordered" evidence="2">
    <location>
        <begin position="502"/>
        <end position="733"/>
    </location>
</feature>
<dbReference type="InterPro" id="IPR054095">
    <property type="entry name" value="Androglobin_V"/>
</dbReference>
<feature type="region of interest" description="Disordered" evidence="2">
    <location>
        <begin position="1614"/>
        <end position="1705"/>
    </location>
</feature>
<dbReference type="InterPro" id="IPR001300">
    <property type="entry name" value="Peptidase_C2_calpain_cat"/>
</dbReference>
<feature type="compositionally biased region" description="Basic and acidic residues" evidence="2">
    <location>
        <begin position="565"/>
        <end position="577"/>
    </location>
</feature>
<dbReference type="PROSITE" id="PS50096">
    <property type="entry name" value="IQ"/>
    <property type="match status" value="1"/>
</dbReference>
<dbReference type="Pfam" id="PF22068">
    <property type="entry name" value="Androglobin_II"/>
    <property type="match status" value="1"/>
</dbReference>
<feature type="compositionally biased region" description="Basic and acidic residues" evidence="2">
    <location>
        <begin position="854"/>
        <end position="875"/>
    </location>
</feature>
<feature type="domain" description="Calpain catalytic" evidence="3">
    <location>
        <begin position="190"/>
        <end position="362"/>
    </location>
</feature>
<proteinExistence type="predicted"/>
<reference evidence="5" key="1">
    <citation type="submission" date="2021-03" db="EMBL/GenBank/DDBJ databases">
        <authorList>
            <person name="Bekaert M."/>
        </authorList>
    </citation>
    <scope>NUCLEOTIDE SEQUENCE</scope>
</reference>
<dbReference type="InterPro" id="IPR038765">
    <property type="entry name" value="Papain-like_cys_pep_sf"/>
</dbReference>
<dbReference type="Proteomes" id="UP000683360">
    <property type="component" value="Unassembled WGS sequence"/>
</dbReference>
<evidence type="ECO:0000313" key="6">
    <source>
        <dbReference type="Proteomes" id="UP000683360"/>
    </source>
</evidence>
<feature type="region of interest" description="Disordered" evidence="2">
    <location>
        <begin position="1396"/>
        <end position="1460"/>
    </location>
</feature>
<dbReference type="OrthoDB" id="9374162at2759"/>
<dbReference type="SUPFAM" id="SSF46458">
    <property type="entry name" value="Globin-like"/>
    <property type="match status" value="1"/>
</dbReference>